<proteinExistence type="predicted"/>
<dbReference type="OrthoDB" id="7355832at2"/>
<dbReference type="RefSeq" id="WP_114088507.1">
    <property type="nucleotide sequence ID" value="NZ_JPWH01000008.1"/>
</dbReference>
<dbReference type="Proteomes" id="UP000252517">
    <property type="component" value="Unassembled WGS sequence"/>
</dbReference>
<feature type="domain" description="Enoyl reductase (ER)" evidence="3">
    <location>
        <begin position="13"/>
        <end position="314"/>
    </location>
</feature>
<evidence type="ECO:0000313" key="5">
    <source>
        <dbReference type="Proteomes" id="UP000252517"/>
    </source>
</evidence>
<dbReference type="InterPro" id="IPR036291">
    <property type="entry name" value="NAD(P)-bd_dom_sf"/>
</dbReference>
<dbReference type="Pfam" id="PF08240">
    <property type="entry name" value="ADH_N"/>
    <property type="match status" value="1"/>
</dbReference>
<protein>
    <submittedName>
        <fullName evidence="4">Alcohol dehydrogenase</fullName>
    </submittedName>
</protein>
<accession>A0A367XC91</accession>
<keyword evidence="2" id="KW-0560">Oxidoreductase</keyword>
<dbReference type="InterPro" id="IPR020843">
    <property type="entry name" value="ER"/>
</dbReference>
<name>A0A367XC91_9PROT</name>
<dbReference type="GO" id="GO:0070402">
    <property type="term" value="F:NADPH binding"/>
    <property type="evidence" value="ECO:0007669"/>
    <property type="project" value="TreeGrafter"/>
</dbReference>
<dbReference type="Gene3D" id="3.40.50.720">
    <property type="entry name" value="NAD(P)-binding Rossmann-like Domain"/>
    <property type="match status" value="1"/>
</dbReference>
<keyword evidence="1" id="KW-0521">NADP</keyword>
<dbReference type="SMART" id="SM00829">
    <property type="entry name" value="PKS_ER"/>
    <property type="match status" value="1"/>
</dbReference>
<dbReference type="AlphaFoldDB" id="A0A367XC91"/>
<dbReference type="Gene3D" id="3.90.180.10">
    <property type="entry name" value="Medium-chain alcohol dehydrogenases, catalytic domain"/>
    <property type="match status" value="1"/>
</dbReference>
<dbReference type="InterPro" id="IPR011032">
    <property type="entry name" value="GroES-like_sf"/>
</dbReference>
<comment type="caution">
    <text evidence="4">The sequence shown here is derived from an EMBL/GenBank/DDBJ whole genome shotgun (WGS) entry which is preliminary data.</text>
</comment>
<evidence type="ECO:0000256" key="2">
    <source>
        <dbReference type="ARBA" id="ARBA00023002"/>
    </source>
</evidence>
<evidence type="ECO:0000313" key="4">
    <source>
        <dbReference type="EMBL" id="RCK50292.1"/>
    </source>
</evidence>
<dbReference type="CDD" id="cd05282">
    <property type="entry name" value="ETR_like"/>
    <property type="match status" value="1"/>
</dbReference>
<evidence type="ECO:0000256" key="1">
    <source>
        <dbReference type="ARBA" id="ARBA00022857"/>
    </source>
</evidence>
<organism evidence="4 5">
    <name type="scientific">Thalassospira profundimaris</name>
    <dbReference type="NCBI Taxonomy" id="502049"/>
    <lineage>
        <taxon>Bacteria</taxon>
        <taxon>Pseudomonadati</taxon>
        <taxon>Pseudomonadota</taxon>
        <taxon>Alphaproteobacteria</taxon>
        <taxon>Rhodospirillales</taxon>
        <taxon>Thalassospiraceae</taxon>
        <taxon>Thalassospira</taxon>
    </lineage>
</organism>
<dbReference type="InterPro" id="IPR013154">
    <property type="entry name" value="ADH-like_N"/>
</dbReference>
<reference evidence="4 5" key="1">
    <citation type="submission" date="2014-07" db="EMBL/GenBank/DDBJ databases">
        <title>Draft genome sequence of Thalassospira profundimaris S25-3-2.</title>
        <authorList>
            <person name="Lai Q."/>
            <person name="Shao Z."/>
        </authorList>
    </citation>
    <scope>NUCLEOTIDE SEQUENCE [LARGE SCALE GENOMIC DNA]</scope>
    <source>
        <strain evidence="4 5">S25-3-2</strain>
    </source>
</reference>
<dbReference type="EMBL" id="JPWH01000008">
    <property type="protein sequence ID" value="RCK50292.1"/>
    <property type="molecule type" value="Genomic_DNA"/>
</dbReference>
<gene>
    <name evidence="4" type="ORF">TH25_11855</name>
</gene>
<dbReference type="SUPFAM" id="SSF50129">
    <property type="entry name" value="GroES-like"/>
    <property type="match status" value="1"/>
</dbReference>
<evidence type="ECO:0000259" key="3">
    <source>
        <dbReference type="SMART" id="SM00829"/>
    </source>
</evidence>
<sequence>MKNSALWYRQFGDPLDVLGLETAPLKPLQSGLVRVEMMASPVNPSDLIPVTGAYRHRVSPPQIAGYEGLGTIVENSAGDICPFSVGQRVLPLRATGTWQNFVDADPAWMVAVPDNISDDIALRGYINPLAAWLMLDLWPVKGKNIVVTAAGSSCADLLTQWALAQGATSVTGIYRSATRKTGIEGLGAHPVDMTDEAALVDAANSADIVFDAVGGDLARHLLTHMPEGSIMVSYGLLSGQLFALPENAVARIQRFHLRDRLETVSPAKWQGWFDQLWPLLNDASLPPLAVFDLADWKDALTFFHQPGRLEKPVLQF</sequence>
<dbReference type="PANTHER" id="PTHR48106">
    <property type="entry name" value="QUINONE OXIDOREDUCTASE PIG3-RELATED"/>
    <property type="match status" value="1"/>
</dbReference>
<dbReference type="SUPFAM" id="SSF51735">
    <property type="entry name" value="NAD(P)-binding Rossmann-fold domains"/>
    <property type="match status" value="1"/>
</dbReference>
<dbReference type="PANTHER" id="PTHR48106:SF18">
    <property type="entry name" value="QUINONE OXIDOREDUCTASE PIG3"/>
    <property type="match status" value="1"/>
</dbReference>
<dbReference type="GO" id="GO:0016651">
    <property type="term" value="F:oxidoreductase activity, acting on NAD(P)H"/>
    <property type="evidence" value="ECO:0007669"/>
    <property type="project" value="TreeGrafter"/>
</dbReference>